<evidence type="ECO:0000313" key="2">
    <source>
        <dbReference type="EMBL" id="KXB00927.1"/>
    </source>
</evidence>
<evidence type="ECO:0000313" key="3">
    <source>
        <dbReference type="Proteomes" id="UP000070344"/>
    </source>
</evidence>
<sequence length="70" mass="7182">MSITEAGIFAVFTVGVALLFAGVGGTIFGGEEIIPVYLGALGSLTMIFTTGVSVLLAVRKGQTEESQSEE</sequence>
<dbReference type="Proteomes" id="UP000070344">
    <property type="component" value="Unassembled WGS sequence"/>
</dbReference>
<keyword evidence="1" id="KW-0472">Membrane</keyword>
<feature type="transmembrane region" description="Helical" evidence="1">
    <location>
        <begin position="34"/>
        <end position="58"/>
    </location>
</feature>
<reference evidence="2 3" key="1">
    <citation type="journal article" date="2016" name="Sci. Rep.">
        <title>Metabolic traits of an uncultured archaeal lineage -MSBL1- from brine pools of the Red Sea.</title>
        <authorList>
            <person name="Mwirichia R."/>
            <person name="Alam I."/>
            <person name="Rashid M."/>
            <person name="Vinu M."/>
            <person name="Ba-Alawi W."/>
            <person name="Anthony Kamau A."/>
            <person name="Kamanda Ngugi D."/>
            <person name="Goker M."/>
            <person name="Klenk H.P."/>
            <person name="Bajic V."/>
            <person name="Stingl U."/>
        </authorList>
    </citation>
    <scope>NUCLEOTIDE SEQUENCE [LARGE SCALE GENOMIC DNA]</scope>
    <source>
        <strain evidence="2">SCGC-AAA259O05</strain>
    </source>
</reference>
<name>A0A133V398_9EURY</name>
<keyword evidence="1" id="KW-1133">Transmembrane helix</keyword>
<feature type="transmembrane region" description="Helical" evidence="1">
    <location>
        <begin position="7"/>
        <end position="28"/>
    </location>
</feature>
<protein>
    <submittedName>
        <fullName evidence="2">Uncharacterized protein</fullName>
    </submittedName>
</protein>
<dbReference type="AlphaFoldDB" id="A0A133V398"/>
<comment type="caution">
    <text evidence="2">The sequence shown here is derived from an EMBL/GenBank/DDBJ whole genome shotgun (WGS) entry which is preliminary data.</text>
</comment>
<keyword evidence="3" id="KW-1185">Reference proteome</keyword>
<evidence type="ECO:0000256" key="1">
    <source>
        <dbReference type="SAM" id="Phobius"/>
    </source>
</evidence>
<accession>A0A133V398</accession>
<gene>
    <name evidence="2" type="ORF">AKJ41_03485</name>
</gene>
<dbReference type="EMBL" id="LHXV01000037">
    <property type="protein sequence ID" value="KXB00927.1"/>
    <property type="molecule type" value="Genomic_DNA"/>
</dbReference>
<organism evidence="2 3">
    <name type="scientific">candidate division MSBL1 archaeon SCGC-AAA259O05</name>
    <dbReference type="NCBI Taxonomy" id="1698271"/>
    <lineage>
        <taxon>Archaea</taxon>
        <taxon>Methanobacteriati</taxon>
        <taxon>Methanobacteriota</taxon>
        <taxon>candidate division MSBL1</taxon>
    </lineage>
</organism>
<keyword evidence="1" id="KW-0812">Transmembrane</keyword>
<proteinExistence type="predicted"/>